<gene>
    <name evidence="1" type="ORF">ALQ65_02032</name>
</gene>
<protein>
    <submittedName>
        <fullName evidence="1">Uncharacterized protein</fullName>
    </submittedName>
</protein>
<dbReference type="Proteomes" id="UP000271468">
    <property type="component" value="Unassembled WGS sequence"/>
</dbReference>
<dbReference type="InterPro" id="IPR041160">
    <property type="entry name" value="LD_cluster2"/>
</dbReference>
<organism evidence="1 2">
    <name type="scientific">Pseudomonas syringae pv. coriandricola</name>
    <dbReference type="NCBI Taxonomy" id="264453"/>
    <lineage>
        <taxon>Bacteria</taxon>
        <taxon>Pseudomonadati</taxon>
        <taxon>Pseudomonadota</taxon>
        <taxon>Gammaproteobacteria</taxon>
        <taxon>Pseudomonadales</taxon>
        <taxon>Pseudomonadaceae</taxon>
        <taxon>Pseudomonas</taxon>
    </lineage>
</organism>
<comment type="caution">
    <text evidence="1">The sequence shown here is derived from an EMBL/GenBank/DDBJ whole genome shotgun (WGS) entry which is preliminary data.</text>
</comment>
<evidence type="ECO:0000313" key="2">
    <source>
        <dbReference type="Proteomes" id="UP000271468"/>
    </source>
</evidence>
<feature type="non-terminal residue" evidence="1">
    <location>
        <position position="1"/>
    </location>
</feature>
<dbReference type="AlphaFoldDB" id="A0A3M3JQJ6"/>
<dbReference type="RefSeq" id="WP_220789583.1">
    <property type="nucleotide sequence ID" value="NZ_RBOV01000115.1"/>
</dbReference>
<dbReference type="Pfam" id="PF18163">
    <property type="entry name" value="LD_cluster2"/>
    <property type="match status" value="1"/>
</dbReference>
<proteinExistence type="predicted"/>
<accession>A0A3M3JQJ6</accession>
<dbReference type="EMBL" id="RBOV01000115">
    <property type="protein sequence ID" value="RMN13132.1"/>
    <property type="molecule type" value="Genomic_DNA"/>
</dbReference>
<reference evidence="1 2" key="1">
    <citation type="submission" date="2018-08" db="EMBL/GenBank/DDBJ databases">
        <title>Recombination of ecologically and evolutionarily significant loci maintains genetic cohesion in the Pseudomonas syringae species complex.</title>
        <authorList>
            <person name="Dillon M."/>
            <person name="Thakur S."/>
            <person name="Almeida R.N.D."/>
            <person name="Weir B.S."/>
            <person name="Guttman D.S."/>
        </authorList>
    </citation>
    <scope>NUCLEOTIDE SEQUENCE [LARGE SCALE GENOMIC DNA]</scope>
    <source>
        <strain evidence="1 2">ICMP 12341</strain>
    </source>
</reference>
<sequence>VHEALTILGLCDEHLRDAMTEIARHLLALGARLNYGGDLRKNGFSDLLFELVARHRRDADENDKRPAVTSFLAWPVHIQLTASELRTQIADIEDIAELVCLKVDGSPLSMDERGSLQCHAPIKKDWEYGLTSMRSTIMENSNASISMGGRIDTYKGMMPGIAEEALFSLRAGQPTFLVGGFGGCTRDIAETLGLIPPRFTSNAAWAHRTKFVGFNSASLNNSLTDEENSILAYTPHVDQAITLILRGMIRMTAS</sequence>
<name>A0A3M3JQJ6_9PSED</name>
<evidence type="ECO:0000313" key="1">
    <source>
        <dbReference type="EMBL" id="RMN13132.1"/>
    </source>
</evidence>